<evidence type="ECO:0000313" key="9">
    <source>
        <dbReference type="Proteomes" id="UP000624325"/>
    </source>
</evidence>
<dbReference type="NCBIfam" id="TIGR02937">
    <property type="entry name" value="sigma70-ECF"/>
    <property type="match status" value="1"/>
</dbReference>
<reference evidence="8 9" key="1">
    <citation type="submission" date="2021-01" db="EMBL/GenBank/DDBJ databases">
        <title>Whole genome shotgun sequence of Asanoa iriomotensis NBRC 100142.</title>
        <authorList>
            <person name="Komaki H."/>
            <person name="Tamura T."/>
        </authorList>
    </citation>
    <scope>NUCLEOTIDE SEQUENCE [LARGE SCALE GENOMIC DNA]</scope>
    <source>
        <strain evidence="8 9">NBRC 100142</strain>
    </source>
</reference>
<evidence type="ECO:0000256" key="3">
    <source>
        <dbReference type="ARBA" id="ARBA00023082"/>
    </source>
</evidence>
<dbReference type="InterPro" id="IPR014284">
    <property type="entry name" value="RNA_pol_sigma-70_dom"/>
</dbReference>
<dbReference type="Pfam" id="PF08281">
    <property type="entry name" value="Sigma70_r4_2"/>
    <property type="match status" value="1"/>
</dbReference>
<comment type="caution">
    <text evidence="8">The sequence shown here is derived from an EMBL/GenBank/DDBJ whole genome shotgun (WGS) entry which is preliminary data.</text>
</comment>
<dbReference type="InterPro" id="IPR013249">
    <property type="entry name" value="RNA_pol_sigma70_r4_t2"/>
</dbReference>
<dbReference type="InterPro" id="IPR013325">
    <property type="entry name" value="RNA_pol_sigma_r2"/>
</dbReference>
<keyword evidence="5" id="KW-0804">Transcription</keyword>
<organism evidence="8 9">
    <name type="scientific">Asanoa iriomotensis</name>
    <dbReference type="NCBI Taxonomy" id="234613"/>
    <lineage>
        <taxon>Bacteria</taxon>
        <taxon>Bacillati</taxon>
        <taxon>Actinomycetota</taxon>
        <taxon>Actinomycetes</taxon>
        <taxon>Micromonosporales</taxon>
        <taxon>Micromonosporaceae</taxon>
        <taxon>Asanoa</taxon>
    </lineage>
</organism>
<evidence type="ECO:0000313" key="8">
    <source>
        <dbReference type="EMBL" id="GIF61079.1"/>
    </source>
</evidence>
<dbReference type="SUPFAM" id="SSF88946">
    <property type="entry name" value="Sigma2 domain of RNA polymerase sigma factors"/>
    <property type="match status" value="1"/>
</dbReference>
<sequence>MEALRVSKPDSGADTFDSFYAAHFNRLMIQLYAYTADVSAAQDAVQEAFTRAWPRWDRLVTYDEPAAWVRRVALNVAANRWRRVQAARAHARHHREEAVDPPSPDRVALARALRTLPEKQRRAIVLFHIADLSIAAIATEEGVPEGTVKAWLHRGRAALATLLTDEEGRRG</sequence>
<feature type="domain" description="RNA polymerase sigma-70 region 2" evidence="6">
    <location>
        <begin position="20"/>
        <end position="85"/>
    </location>
</feature>
<keyword evidence="2" id="KW-0805">Transcription regulation</keyword>
<name>A0ABQ4CE93_9ACTN</name>
<dbReference type="InterPro" id="IPR007627">
    <property type="entry name" value="RNA_pol_sigma70_r2"/>
</dbReference>
<dbReference type="InterPro" id="IPR013324">
    <property type="entry name" value="RNA_pol_sigma_r3/r4-like"/>
</dbReference>
<keyword evidence="9" id="KW-1185">Reference proteome</keyword>
<gene>
    <name evidence="8" type="ORF">Air01nite_71740</name>
</gene>
<dbReference type="Gene3D" id="1.10.10.10">
    <property type="entry name" value="Winged helix-like DNA-binding domain superfamily/Winged helix DNA-binding domain"/>
    <property type="match status" value="1"/>
</dbReference>
<evidence type="ECO:0000256" key="4">
    <source>
        <dbReference type="ARBA" id="ARBA00023125"/>
    </source>
</evidence>
<dbReference type="RefSeq" id="WP_203707894.1">
    <property type="nucleotide sequence ID" value="NZ_BAAALU010000003.1"/>
</dbReference>
<proteinExistence type="inferred from homology"/>
<dbReference type="InterPro" id="IPR036388">
    <property type="entry name" value="WH-like_DNA-bd_sf"/>
</dbReference>
<feature type="domain" description="RNA polymerase sigma factor 70 region 4 type 2" evidence="7">
    <location>
        <begin position="107"/>
        <end position="159"/>
    </location>
</feature>
<dbReference type="PANTHER" id="PTHR43133:SF50">
    <property type="entry name" value="ECF RNA POLYMERASE SIGMA FACTOR SIGM"/>
    <property type="match status" value="1"/>
</dbReference>
<keyword evidence="4" id="KW-0238">DNA-binding</keyword>
<dbReference type="CDD" id="cd06171">
    <property type="entry name" value="Sigma70_r4"/>
    <property type="match status" value="1"/>
</dbReference>
<dbReference type="Proteomes" id="UP000624325">
    <property type="component" value="Unassembled WGS sequence"/>
</dbReference>
<evidence type="ECO:0000256" key="5">
    <source>
        <dbReference type="ARBA" id="ARBA00023163"/>
    </source>
</evidence>
<dbReference type="InterPro" id="IPR039425">
    <property type="entry name" value="RNA_pol_sigma-70-like"/>
</dbReference>
<evidence type="ECO:0000256" key="2">
    <source>
        <dbReference type="ARBA" id="ARBA00023015"/>
    </source>
</evidence>
<keyword evidence="3" id="KW-0731">Sigma factor</keyword>
<dbReference type="Pfam" id="PF04542">
    <property type="entry name" value="Sigma70_r2"/>
    <property type="match status" value="1"/>
</dbReference>
<comment type="similarity">
    <text evidence="1">Belongs to the sigma-70 factor family. ECF subfamily.</text>
</comment>
<dbReference type="EMBL" id="BONC01000087">
    <property type="protein sequence ID" value="GIF61079.1"/>
    <property type="molecule type" value="Genomic_DNA"/>
</dbReference>
<evidence type="ECO:0000256" key="1">
    <source>
        <dbReference type="ARBA" id="ARBA00010641"/>
    </source>
</evidence>
<dbReference type="PANTHER" id="PTHR43133">
    <property type="entry name" value="RNA POLYMERASE ECF-TYPE SIGMA FACTO"/>
    <property type="match status" value="1"/>
</dbReference>
<dbReference type="SUPFAM" id="SSF88659">
    <property type="entry name" value="Sigma3 and sigma4 domains of RNA polymerase sigma factors"/>
    <property type="match status" value="1"/>
</dbReference>
<evidence type="ECO:0000259" key="7">
    <source>
        <dbReference type="Pfam" id="PF08281"/>
    </source>
</evidence>
<protein>
    <submittedName>
        <fullName evidence="8">RNA polymerase sigma24 factor</fullName>
    </submittedName>
</protein>
<accession>A0ABQ4CE93</accession>
<dbReference type="Gene3D" id="1.10.1740.10">
    <property type="match status" value="1"/>
</dbReference>
<evidence type="ECO:0000259" key="6">
    <source>
        <dbReference type="Pfam" id="PF04542"/>
    </source>
</evidence>